<accession>A0A1M4Y3B6</accession>
<name>A0A1M4Y3B6_9BACT</name>
<protein>
    <submittedName>
        <fullName evidence="1">L,D-transpeptidase catalytic domain</fullName>
    </submittedName>
</protein>
<dbReference type="EMBL" id="FQUU01000005">
    <property type="protein sequence ID" value="SHF00076.1"/>
    <property type="molecule type" value="Genomic_DNA"/>
</dbReference>
<dbReference type="STRING" id="1121884.SAMN02745131_01575"/>
<dbReference type="PANTHER" id="PTHR38477">
    <property type="entry name" value="HYPOTHETICAL EXPORTED PROTEIN"/>
    <property type="match status" value="1"/>
</dbReference>
<dbReference type="Pfam" id="PF13645">
    <property type="entry name" value="YkuD_2"/>
    <property type="match status" value="1"/>
</dbReference>
<dbReference type="OrthoDB" id="9815195at2"/>
<proteinExistence type="predicted"/>
<organism evidence="1 2">
    <name type="scientific">Flavisolibacter ginsengisoli DSM 18119</name>
    <dbReference type="NCBI Taxonomy" id="1121884"/>
    <lineage>
        <taxon>Bacteria</taxon>
        <taxon>Pseudomonadati</taxon>
        <taxon>Bacteroidota</taxon>
        <taxon>Chitinophagia</taxon>
        <taxon>Chitinophagales</taxon>
        <taxon>Chitinophagaceae</taxon>
        <taxon>Flavisolibacter</taxon>
    </lineage>
</organism>
<dbReference type="AlphaFoldDB" id="A0A1M4Y3B6"/>
<dbReference type="PANTHER" id="PTHR38477:SF1">
    <property type="entry name" value="MUREIN L,D-TRANSPEPTIDASE CATALYTIC DOMAIN FAMILY PROTEIN"/>
    <property type="match status" value="1"/>
</dbReference>
<keyword evidence="2" id="KW-1185">Reference proteome</keyword>
<dbReference type="RefSeq" id="WP_139256370.1">
    <property type="nucleotide sequence ID" value="NZ_FQUU01000005.1"/>
</dbReference>
<gene>
    <name evidence="1" type="ORF">SAMN02745131_01575</name>
</gene>
<dbReference type="InterPro" id="IPR032676">
    <property type="entry name" value="YkuD_2"/>
</dbReference>
<evidence type="ECO:0000313" key="2">
    <source>
        <dbReference type="Proteomes" id="UP000184048"/>
    </source>
</evidence>
<dbReference type="Proteomes" id="UP000184048">
    <property type="component" value="Unassembled WGS sequence"/>
</dbReference>
<reference evidence="1 2" key="1">
    <citation type="submission" date="2016-11" db="EMBL/GenBank/DDBJ databases">
        <authorList>
            <person name="Jaros S."/>
            <person name="Januszkiewicz K."/>
            <person name="Wedrychowicz H."/>
        </authorList>
    </citation>
    <scope>NUCLEOTIDE SEQUENCE [LARGE SCALE GENOMIC DNA]</scope>
    <source>
        <strain evidence="1 2">DSM 18119</strain>
    </source>
</reference>
<sequence>MRKFYLPLSMLCLLATFLLLPVVKAGSNKNLKATSFRPERTAISTALSAEAVASSIYDSLNLDHLGLTKEALLYAYEGQQKLEEKGEVGNPDILTVCDFSQPSDQKRMYVIDVKNLKVLIHTYVAHGRNSGLEYAERFSNRPESLQSSLGFYVTKNTYFGKHGLSLRLEGLEKGFNDKAEARAVVVHGAPYIGDQRLGSRYMGRSWGCPAVPQQIASEVINTIKNGTTLFIYHPSQKYLHGSTVLNG</sequence>
<evidence type="ECO:0000313" key="1">
    <source>
        <dbReference type="EMBL" id="SHF00076.1"/>
    </source>
</evidence>